<accession>A0A918YVH2</accession>
<dbReference type="SUPFAM" id="SSF46946">
    <property type="entry name" value="S13-like H2TH domain"/>
    <property type="match status" value="1"/>
</dbReference>
<dbReference type="InterPro" id="IPR047806">
    <property type="entry name" value="IHF_actinobact"/>
</dbReference>
<name>A0A918YVH2_9ACTN</name>
<dbReference type="GO" id="GO:0005840">
    <property type="term" value="C:ribosome"/>
    <property type="evidence" value="ECO:0007669"/>
    <property type="project" value="UniProtKB-KW"/>
</dbReference>
<proteinExistence type="predicted"/>
<keyword evidence="2" id="KW-0687">Ribonucleoprotein</keyword>
<keyword evidence="2" id="KW-0689">Ribosomal protein</keyword>
<sequence>MLVALPQLSAEVRAAALDKAMAVRRERGEILGSLKSGAVSLPDVLKREDTVVGKTSVRRLLEALPGIGKVRADKLMAEVGISDSRRVQGLGPRQRERLLELLASQG</sequence>
<comment type="caution">
    <text evidence="2">The sequence shown here is derived from an EMBL/GenBank/DDBJ whole genome shotgun (WGS) entry which is preliminary data.</text>
</comment>
<reference evidence="2" key="2">
    <citation type="submission" date="2020-09" db="EMBL/GenBank/DDBJ databases">
        <authorList>
            <person name="Sun Q."/>
            <person name="Ohkuma M."/>
        </authorList>
    </citation>
    <scope>NUCLEOTIDE SEQUENCE</scope>
    <source>
        <strain evidence="2">JCM 4646</strain>
    </source>
</reference>
<keyword evidence="3" id="KW-1185">Reference proteome</keyword>
<reference evidence="2" key="1">
    <citation type="journal article" date="2014" name="Int. J. Syst. Evol. Microbiol.">
        <title>Complete genome sequence of Corynebacterium casei LMG S-19264T (=DSM 44701T), isolated from a smear-ripened cheese.</title>
        <authorList>
            <consortium name="US DOE Joint Genome Institute (JGI-PGF)"/>
            <person name="Walter F."/>
            <person name="Albersmeier A."/>
            <person name="Kalinowski J."/>
            <person name="Ruckert C."/>
        </authorList>
    </citation>
    <scope>NUCLEOTIDE SEQUENCE</scope>
    <source>
        <strain evidence="2">JCM 4646</strain>
    </source>
</reference>
<dbReference type="NCBIfam" id="NF041260">
    <property type="entry name" value="actino_IHF"/>
    <property type="match status" value="1"/>
</dbReference>
<protein>
    <submittedName>
        <fullName evidence="2">30S ribosomal protein S13</fullName>
    </submittedName>
</protein>
<evidence type="ECO:0000259" key="1">
    <source>
        <dbReference type="Pfam" id="PF22525"/>
    </source>
</evidence>
<evidence type="ECO:0000313" key="3">
    <source>
        <dbReference type="Proteomes" id="UP000617734"/>
    </source>
</evidence>
<dbReference type="EMBL" id="BNBO01000093">
    <property type="protein sequence ID" value="GHE26583.1"/>
    <property type="molecule type" value="Genomic_DNA"/>
</dbReference>
<dbReference type="Gene3D" id="1.10.8.50">
    <property type="match status" value="1"/>
</dbReference>
<dbReference type="GO" id="GO:0003676">
    <property type="term" value="F:nucleic acid binding"/>
    <property type="evidence" value="ECO:0007669"/>
    <property type="project" value="InterPro"/>
</dbReference>
<organism evidence="2 3">
    <name type="scientific">Kitasatospora indigofera</name>
    <dbReference type="NCBI Taxonomy" id="67307"/>
    <lineage>
        <taxon>Bacteria</taxon>
        <taxon>Bacillati</taxon>
        <taxon>Actinomycetota</taxon>
        <taxon>Actinomycetes</taxon>
        <taxon>Kitasatosporales</taxon>
        <taxon>Streptomycetaceae</taxon>
        <taxon>Kitasatospora</taxon>
    </lineage>
</organism>
<feature type="domain" description="Integration host factor-like helix-two turn-helix" evidence="1">
    <location>
        <begin position="34"/>
        <end position="100"/>
    </location>
</feature>
<dbReference type="InterPro" id="IPR055201">
    <property type="entry name" value="IHF-like_H2TH"/>
</dbReference>
<dbReference type="InterPro" id="IPR010979">
    <property type="entry name" value="Ribosomal_uS13-like_H2TH"/>
</dbReference>
<dbReference type="AlphaFoldDB" id="A0A918YVH2"/>
<evidence type="ECO:0000313" key="2">
    <source>
        <dbReference type="EMBL" id="GHE26583.1"/>
    </source>
</evidence>
<dbReference type="Pfam" id="PF22525">
    <property type="entry name" value="H2TH_5"/>
    <property type="match status" value="1"/>
</dbReference>
<dbReference type="Proteomes" id="UP000617734">
    <property type="component" value="Unassembled WGS sequence"/>
</dbReference>
<gene>
    <name evidence="2" type="ORF">GCM10018781_78860</name>
</gene>